<evidence type="ECO:0000313" key="2">
    <source>
        <dbReference type="EMBL" id="EAU45043.1"/>
    </source>
</evidence>
<dbReference type="InterPro" id="IPR049274">
    <property type="entry name" value="LynD/TruD_wHTH-like"/>
</dbReference>
<feature type="domain" description="YcaO" evidence="1">
    <location>
        <begin position="381"/>
        <end position="752"/>
    </location>
</feature>
<name>Q0FLD1_SALBH</name>
<dbReference type="Gene3D" id="3.40.50.720">
    <property type="entry name" value="NAD(P)-binding Rossmann-like Domain"/>
    <property type="match status" value="1"/>
</dbReference>
<gene>
    <name evidence="2" type="ORF">R2601_05463</name>
</gene>
<dbReference type="EMBL" id="AATQ01000033">
    <property type="protein sequence ID" value="EAU45043.1"/>
    <property type="molecule type" value="Genomic_DNA"/>
</dbReference>
<evidence type="ECO:0000259" key="1">
    <source>
        <dbReference type="PROSITE" id="PS51664"/>
    </source>
</evidence>
<proteinExistence type="predicted"/>
<dbReference type="Pfam" id="PF21084">
    <property type="entry name" value="WHD_DUF4423_like"/>
    <property type="match status" value="1"/>
</dbReference>
<reference evidence="2 3" key="1">
    <citation type="journal article" date="2010" name="J. Bacteriol.">
        <title>Genome sequences of Pelagibaca bermudensis HTCC2601T and Maritimibacter alkaliphilus HTCC2654T, the type strains of two marine Roseobacter genera.</title>
        <authorList>
            <person name="Thrash J.C."/>
            <person name="Cho J.C."/>
            <person name="Ferriera S."/>
            <person name="Johnson J."/>
            <person name="Vergin K.L."/>
            <person name="Giovannoni S.J."/>
        </authorList>
    </citation>
    <scope>NUCLEOTIDE SEQUENCE [LARGE SCALE GENOMIC DNA]</scope>
    <source>
        <strain evidence="3">DSM 26914 / JCM 13377 / KCTC 12554 / HTCC2601</strain>
    </source>
</reference>
<accession>Q0FLD1</accession>
<dbReference type="PANTHER" id="PTHR37809:SF1">
    <property type="entry name" value="RIBOSOMAL PROTEIN S12 METHYLTHIOTRANSFERASE ACCESSORY FACTOR YCAO"/>
    <property type="match status" value="1"/>
</dbReference>
<dbReference type="PROSITE" id="PS51664">
    <property type="entry name" value="YCAO"/>
    <property type="match status" value="1"/>
</dbReference>
<dbReference type="PANTHER" id="PTHR37809">
    <property type="entry name" value="RIBOSOMAL PROTEIN S12 METHYLTHIOTRANSFERASE ACCESSORY FACTOR YCAO"/>
    <property type="match status" value="1"/>
</dbReference>
<dbReference type="Gene3D" id="3.30.1330.230">
    <property type="match status" value="1"/>
</dbReference>
<dbReference type="NCBIfam" id="TIGR00702">
    <property type="entry name" value="YcaO-type kinase domain"/>
    <property type="match status" value="1"/>
</dbReference>
<organism evidence="2 3">
    <name type="scientific">Salipiger bermudensis (strain DSM 26914 / JCM 13377 / KCTC 12554 / HTCC2601)</name>
    <name type="common">Pelagibaca bermudensis</name>
    <dbReference type="NCBI Taxonomy" id="314265"/>
    <lineage>
        <taxon>Bacteria</taxon>
        <taxon>Pseudomonadati</taxon>
        <taxon>Pseudomonadota</taxon>
        <taxon>Alphaproteobacteria</taxon>
        <taxon>Rhodobacterales</taxon>
        <taxon>Roseobacteraceae</taxon>
        <taxon>Salipiger</taxon>
    </lineage>
</organism>
<keyword evidence="3" id="KW-1185">Reference proteome</keyword>
<evidence type="ECO:0000313" key="3">
    <source>
        <dbReference type="Proteomes" id="UP000006230"/>
    </source>
</evidence>
<dbReference type="OrthoDB" id="2379922at2"/>
<dbReference type="RefSeq" id="WP_007802858.1">
    <property type="nucleotide sequence ID" value="NZ_DS022277.1"/>
</dbReference>
<dbReference type="Pfam" id="PF02624">
    <property type="entry name" value="YcaO"/>
    <property type="match status" value="1"/>
</dbReference>
<dbReference type="Gene3D" id="3.30.40.250">
    <property type="match status" value="1"/>
</dbReference>
<dbReference type="InterPro" id="IPR003776">
    <property type="entry name" value="YcaO-like_dom"/>
</dbReference>
<dbReference type="HOGENOM" id="CLU_020793_0_0_5"/>
<sequence length="752" mass="83351">MHPIQRPVIKSKYVVVPVSGEGIYLLSENEKHVLEGETMMQLVPLLDGQRGWPEIHATLAPALGPDAVGQGIEVLLANAHVEEAQPDDRQRFQIFWTELGLTPQATAELLARSNVHVVPLGEVSAQAALQGLASLGLQADPQRLATFTLVLTDDYENPTLAEINRHMLSTGAPWMLVKPRGLLPLAGPIFRPNSGGCWACLATWLRHNREVETYVRRRTGQDAPFSTSRAEVPLGETQVISLALLQMARLLARAESPLMDGRLVAIDTLTGEQSHHAVTRRPQCPECGDPACARVAGRPVVLSEGLGRVANENGFRPEAPEVTYQRYQHLVSPLTGVIKGVFPVPASFSTPIRSYMAGHNFALKNDHLFFLKDGLRTNSSGKGKTDAQARTSALCEALERYSGTFRQEEECIHASLEELGDEAIDPRDVMLYSERQYAERDAWNAKGARFQVVPQPFDETARISWSPVWSWTQERRRLIPTSLAYYNVSEGDNAFYCWGDSNGAAAGGNLEDALLQGALEVIERDGVAIWWINRLSRPGVDLDSFADPYVEELKAFYAACDREFWVLDLTNDMGIPCMAAVNRRISGPTEDIVMGFGAHLDPRIALSRCLTEMNQFMPAVLSVNADGSTHYAYDDPDSLDWWRTATLANQPYLKPSRAKKRKPEDFDFGAEGSVSDNVRKVFGQFEALGHEVLILDQSRPDIGLPVAKVIVPGMRHFWARHAPGRLYDVPVKMGWLKKALTEDDLNPVAMFI</sequence>
<dbReference type="STRING" id="314265.R2601_05463"/>
<dbReference type="Proteomes" id="UP000006230">
    <property type="component" value="Unassembled WGS sequence"/>
</dbReference>
<dbReference type="Gene3D" id="3.90.930.60">
    <property type="match status" value="1"/>
</dbReference>
<dbReference type="Gene3D" id="3.30.160.660">
    <property type="match status" value="1"/>
</dbReference>
<dbReference type="AlphaFoldDB" id="Q0FLD1"/>
<comment type="caution">
    <text evidence="2">The sequence shown here is derived from an EMBL/GenBank/DDBJ whole genome shotgun (WGS) entry which is preliminary data.</text>
</comment>
<protein>
    <recommendedName>
        <fullName evidence="1">YcaO domain-containing protein</fullName>
    </recommendedName>
</protein>
<dbReference type="NCBIfam" id="TIGR03882">
    <property type="entry name" value="cyclo_dehyd_2"/>
    <property type="match status" value="1"/>
</dbReference>
<dbReference type="InterPro" id="IPR022291">
    <property type="entry name" value="Bacteriocin_synth_cyclodeHase"/>
</dbReference>
<dbReference type="NCBIfam" id="TIGR03604">
    <property type="entry name" value="TOMM_cyclo_SagD"/>
    <property type="match status" value="1"/>
</dbReference>
<dbReference type="eggNOG" id="COG1944">
    <property type="taxonomic scope" value="Bacteria"/>
</dbReference>
<dbReference type="InterPro" id="IPR027624">
    <property type="entry name" value="TOMM_cyclo_SagD"/>
</dbReference>